<evidence type="ECO:0000313" key="3">
    <source>
        <dbReference type="Proteomes" id="UP001550348"/>
    </source>
</evidence>
<keyword evidence="3" id="KW-1185">Reference proteome</keyword>
<dbReference type="EMBL" id="JBEXRX010000003">
    <property type="protein sequence ID" value="MEU0150749.1"/>
    <property type="molecule type" value="Genomic_DNA"/>
</dbReference>
<accession>A0ABV2VEE1</accession>
<feature type="compositionally biased region" description="Low complexity" evidence="1">
    <location>
        <begin position="26"/>
        <end position="46"/>
    </location>
</feature>
<dbReference type="RefSeq" id="WP_355662941.1">
    <property type="nucleotide sequence ID" value="NZ_JBEXRX010000003.1"/>
</dbReference>
<feature type="region of interest" description="Disordered" evidence="1">
    <location>
        <begin position="1"/>
        <end position="46"/>
    </location>
</feature>
<name>A0ABV2VEE1_9ACTN</name>
<evidence type="ECO:0000313" key="2">
    <source>
        <dbReference type="EMBL" id="MEU0150749.1"/>
    </source>
</evidence>
<proteinExistence type="predicted"/>
<reference evidence="2 3" key="1">
    <citation type="submission" date="2024-06" db="EMBL/GenBank/DDBJ databases">
        <title>The Natural Products Discovery Center: Release of the First 8490 Sequenced Strains for Exploring Actinobacteria Biosynthetic Diversity.</title>
        <authorList>
            <person name="Kalkreuter E."/>
            <person name="Kautsar S.A."/>
            <person name="Yang D."/>
            <person name="Bader C.D."/>
            <person name="Teijaro C.N."/>
            <person name="Fluegel L."/>
            <person name="Davis C.M."/>
            <person name="Simpson J.R."/>
            <person name="Lauterbach L."/>
            <person name="Steele A.D."/>
            <person name="Gui C."/>
            <person name="Meng S."/>
            <person name="Li G."/>
            <person name="Viehrig K."/>
            <person name="Ye F."/>
            <person name="Su P."/>
            <person name="Kiefer A.F."/>
            <person name="Nichols A."/>
            <person name="Cepeda A.J."/>
            <person name="Yan W."/>
            <person name="Fan B."/>
            <person name="Jiang Y."/>
            <person name="Adhikari A."/>
            <person name="Zheng C.-J."/>
            <person name="Schuster L."/>
            <person name="Cowan T.M."/>
            <person name="Smanski M.J."/>
            <person name="Chevrette M.G."/>
            <person name="De Carvalho L.P.S."/>
            <person name="Shen B."/>
        </authorList>
    </citation>
    <scope>NUCLEOTIDE SEQUENCE [LARGE SCALE GENOMIC DNA]</scope>
    <source>
        <strain evidence="2 3">NPDC006286</strain>
    </source>
</reference>
<evidence type="ECO:0000256" key="1">
    <source>
        <dbReference type="SAM" id="MobiDB-lite"/>
    </source>
</evidence>
<sequence>MELTLGVKAEGKSLGELATPLSAEHAGIPTQPGAGAPAPVTGGAPG</sequence>
<protein>
    <submittedName>
        <fullName evidence="2">Uncharacterized protein</fullName>
    </submittedName>
</protein>
<dbReference type="Proteomes" id="UP001550348">
    <property type="component" value="Unassembled WGS sequence"/>
</dbReference>
<organism evidence="2 3">
    <name type="scientific">Micromonospora fulviviridis</name>
    <dbReference type="NCBI Taxonomy" id="47860"/>
    <lineage>
        <taxon>Bacteria</taxon>
        <taxon>Bacillati</taxon>
        <taxon>Actinomycetota</taxon>
        <taxon>Actinomycetes</taxon>
        <taxon>Micromonosporales</taxon>
        <taxon>Micromonosporaceae</taxon>
        <taxon>Micromonospora</taxon>
    </lineage>
</organism>
<comment type="caution">
    <text evidence="2">The sequence shown here is derived from an EMBL/GenBank/DDBJ whole genome shotgun (WGS) entry which is preliminary data.</text>
</comment>
<gene>
    <name evidence="2" type="ORF">ABZ071_02255</name>
</gene>